<feature type="transmembrane region" description="Helical" evidence="8">
    <location>
        <begin position="133"/>
        <end position="150"/>
    </location>
</feature>
<evidence type="ECO:0000313" key="9">
    <source>
        <dbReference type="EMBL" id="AQS55842.1"/>
    </source>
</evidence>
<dbReference type="PANTHER" id="PTHR30472">
    <property type="entry name" value="FERRIC ENTEROBACTIN TRANSPORT SYSTEM PERMEASE PROTEIN"/>
    <property type="match status" value="1"/>
</dbReference>
<dbReference type="InterPro" id="IPR000522">
    <property type="entry name" value="ABC_transptr_permease_BtuC"/>
</dbReference>
<feature type="transmembrane region" description="Helical" evidence="8">
    <location>
        <begin position="162"/>
        <end position="182"/>
    </location>
</feature>
<dbReference type="Gene3D" id="1.10.3470.10">
    <property type="entry name" value="ABC transporter involved in vitamin B12 uptake, BtuC"/>
    <property type="match status" value="1"/>
</dbReference>
<feature type="transmembrane region" description="Helical" evidence="8">
    <location>
        <begin position="101"/>
        <end position="121"/>
    </location>
</feature>
<reference evidence="9 10" key="1">
    <citation type="journal article" date="2015" name="Int. J. Syst. Evol. Microbiol.">
        <title>Novibacillus thermophilus gen. nov., sp. nov., a Gram-staining-negative and moderately thermophilic member of the family Thermoactinomycetaceae.</title>
        <authorList>
            <person name="Yang G."/>
            <person name="Chen J."/>
            <person name="Zhou S."/>
        </authorList>
    </citation>
    <scope>NUCLEOTIDE SEQUENCE [LARGE SCALE GENOMIC DNA]</scope>
    <source>
        <strain evidence="9 10">SG-1</strain>
    </source>
</reference>
<dbReference type="SUPFAM" id="SSF81345">
    <property type="entry name" value="ABC transporter involved in vitamin B12 uptake, BtuC"/>
    <property type="match status" value="1"/>
</dbReference>
<accession>A0A1U9K736</accession>
<keyword evidence="6 8" id="KW-1133">Transmembrane helix</keyword>
<proteinExistence type="inferred from homology"/>
<feature type="transmembrane region" description="Helical" evidence="8">
    <location>
        <begin position="288"/>
        <end position="306"/>
    </location>
</feature>
<dbReference type="Pfam" id="PF01032">
    <property type="entry name" value="FecCD"/>
    <property type="match status" value="1"/>
</dbReference>
<dbReference type="FunFam" id="1.10.3470.10:FF:000001">
    <property type="entry name" value="Vitamin B12 ABC transporter permease BtuC"/>
    <property type="match status" value="1"/>
</dbReference>
<feature type="transmembrane region" description="Helical" evidence="8">
    <location>
        <begin position="72"/>
        <end position="89"/>
    </location>
</feature>
<comment type="subcellular location">
    <subcellularLocation>
        <location evidence="1">Cell membrane</location>
        <topology evidence="1">Multi-pass membrane protein</topology>
    </subcellularLocation>
</comment>
<dbReference type="STRING" id="1471761.B0W44_08615"/>
<keyword evidence="10" id="KW-1185">Reference proteome</keyword>
<evidence type="ECO:0000256" key="8">
    <source>
        <dbReference type="SAM" id="Phobius"/>
    </source>
</evidence>
<keyword evidence="4" id="KW-1003">Cell membrane</keyword>
<dbReference type="GO" id="GO:0033214">
    <property type="term" value="P:siderophore-iron import into cell"/>
    <property type="evidence" value="ECO:0007669"/>
    <property type="project" value="TreeGrafter"/>
</dbReference>
<gene>
    <name evidence="9" type="ORF">B0W44_08615</name>
</gene>
<feature type="transmembrane region" description="Helical" evidence="8">
    <location>
        <begin position="6"/>
        <end position="35"/>
    </location>
</feature>
<evidence type="ECO:0000256" key="6">
    <source>
        <dbReference type="ARBA" id="ARBA00022989"/>
    </source>
</evidence>
<keyword evidence="5 8" id="KW-0812">Transmembrane</keyword>
<evidence type="ECO:0000256" key="4">
    <source>
        <dbReference type="ARBA" id="ARBA00022475"/>
    </source>
</evidence>
<dbReference type="GO" id="GO:0022857">
    <property type="term" value="F:transmembrane transporter activity"/>
    <property type="evidence" value="ECO:0007669"/>
    <property type="project" value="InterPro"/>
</dbReference>
<dbReference type="GO" id="GO:0005886">
    <property type="term" value="C:plasma membrane"/>
    <property type="evidence" value="ECO:0007669"/>
    <property type="project" value="UniProtKB-SubCell"/>
</dbReference>
<dbReference type="PANTHER" id="PTHR30472:SF25">
    <property type="entry name" value="ABC TRANSPORTER PERMEASE PROTEIN MJ0876-RELATED"/>
    <property type="match status" value="1"/>
</dbReference>
<comment type="similarity">
    <text evidence="2">Belongs to the binding-protein-dependent transport system permease family. FecCD subfamily.</text>
</comment>
<organism evidence="9 10">
    <name type="scientific">Novibacillus thermophilus</name>
    <dbReference type="NCBI Taxonomy" id="1471761"/>
    <lineage>
        <taxon>Bacteria</taxon>
        <taxon>Bacillati</taxon>
        <taxon>Bacillota</taxon>
        <taxon>Bacilli</taxon>
        <taxon>Bacillales</taxon>
        <taxon>Thermoactinomycetaceae</taxon>
        <taxon>Novibacillus</taxon>
    </lineage>
</organism>
<dbReference type="CDD" id="cd06550">
    <property type="entry name" value="TM_ABC_iron-siderophores_like"/>
    <property type="match status" value="1"/>
</dbReference>
<dbReference type="KEGG" id="ntr:B0W44_08615"/>
<dbReference type="EMBL" id="CP019699">
    <property type="protein sequence ID" value="AQS55842.1"/>
    <property type="molecule type" value="Genomic_DNA"/>
</dbReference>
<keyword evidence="7 8" id="KW-0472">Membrane</keyword>
<dbReference type="AlphaFoldDB" id="A0A1U9K736"/>
<keyword evidence="3" id="KW-0813">Transport</keyword>
<evidence type="ECO:0000313" key="10">
    <source>
        <dbReference type="Proteomes" id="UP000188603"/>
    </source>
</evidence>
<feature type="transmembrane region" description="Helical" evidence="8">
    <location>
        <begin position="203"/>
        <end position="223"/>
    </location>
</feature>
<protein>
    <submittedName>
        <fullName evidence="9">Iron ABC transporter</fullName>
    </submittedName>
</protein>
<evidence type="ECO:0000256" key="3">
    <source>
        <dbReference type="ARBA" id="ARBA00022448"/>
    </source>
</evidence>
<evidence type="ECO:0000256" key="2">
    <source>
        <dbReference type="ARBA" id="ARBA00007935"/>
    </source>
</evidence>
<dbReference type="InterPro" id="IPR037294">
    <property type="entry name" value="ABC_BtuC-like"/>
</dbReference>
<dbReference type="RefSeq" id="WP_077719704.1">
    <property type="nucleotide sequence ID" value="NZ_CP019699.1"/>
</dbReference>
<name>A0A1U9K736_9BACL</name>
<feature type="transmembrane region" description="Helical" evidence="8">
    <location>
        <begin position="251"/>
        <end position="276"/>
    </location>
</feature>
<sequence length="344" mass="36932">MGRNRYIGWSASLLIVLLVTIGLSVSWGSAGVSLVSVWKILFDRIPWVTNWIQADWPATAETIVWQIRLPRIVLAALVGSALAVAGVIFQGVLHNPLADPYILGISSGAALGAALVFFFGIEYALVGRWTLPLVAFVGGSLSLALVFAIAKGSAQRPLETLILSGVIVQAFLGAILSLVIALSHDQLQQIVYWMMGSVALLDWREAMVMVPYLIVGLGVALFYSRELNIMVLGDSVAHHTGVAVRRTRTTLLIVASLLTGAAVSIAGMIGFVGLVVPHMLRLVVGSDHRVLVPSSVLAGAIFMIWADTFARMLLAPRELPVGVLTACIGAPLFAYLLRRHVRRN</sequence>
<evidence type="ECO:0000256" key="1">
    <source>
        <dbReference type="ARBA" id="ARBA00004651"/>
    </source>
</evidence>
<feature type="transmembrane region" description="Helical" evidence="8">
    <location>
        <begin position="318"/>
        <end position="337"/>
    </location>
</feature>
<evidence type="ECO:0000256" key="5">
    <source>
        <dbReference type="ARBA" id="ARBA00022692"/>
    </source>
</evidence>
<dbReference type="Proteomes" id="UP000188603">
    <property type="component" value="Chromosome"/>
</dbReference>
<evidence type="ECO:0000256" key="7">
    <source>
        <dbReference type="ARBA" id="ARBA00023136"/>
    </source>
</evidence>